<organism evidence="1">
    <name type="scientific">termite gut metagenome</name>
    <dbReference type="NCBI Taxonomy" id="433724"/>
    <lineage>
        <taxon>unclassified sequences</taxon>
        <taxon>metagenomes</taxon>
        <taxon>organismal metagenomes</taxon>
    </lineage>
</organism>
<accession>A0A5J4PXM4</accession>
<dbReference type="AlphaFoldDB" id="A0A5J4PXM4"/>
<proteinExistence type="predicted"/>
<name>A0A5J4PXM4_9ZZZZ</name>
<dbReference type="EMBL" id="SNRY01006058">
    <property type="protein sequence ID" value="KAA6313449.1"/>
    <property type="molecule type" value="Genomic_DNA"/>
</dbReference>
<protein>
    <submittedName>
        <fullName evidence="1">Uncharacterized protein</fullName>
    </submittedName>
</protein>
<gene>
    <name evidence="1" type="ORF">EZS27_035779</name>
</gene>
<comment type="caution">
    <text evidence="1">The sequence shown here is derived from an EMBL/GenBank/DDBJ whole genome shotgun (WGS) entry which is preliminary data.</text>
</comment>
<sequence>INIRDKNGRSVWPQKNSEEDIDTFLSLISIASGQKEFFNNPIAEGEVFKEMTYGKVPPLHKFRFLIIYGDPAPGENKTKKSSTKSVCLLGKLNSKLYVIKAFLDRGLNAEFIDWYVKLLEFVDGKAPVYCWMENNKLQDPFFQQVFQPLVRKVRREGNISLYIRGDEEKKTDKASRIEANLEPMNREGNLILNENEKDNPHMKRLEEQFKLFNLRLDYPADGPDTVEGGNKKIDVKLRDTEPEKTISRKAVRTKNKNRL</sequence>
<reference evidence="1" key="1">
    <citation type="submission" date="2019-03" db="EMBL/GenBank/DDBJ databases">
        <title>Single cell metagenomics reveals metabolic interactions within the superorganism composed of flagellate Streblomastix strix and complex community of Bacteroidetes bacteria on its surface.</title>
        <authorList>
            <person name="Treitli S.C."/>
            <person name="Kolisko M."/>
            <person name="Husnik F."/>
            <person name="Keeling P."/>
            <person name="Hampl V."/>
        </authorList>
    </citation>
    <scope>NUCLEOTIDE SEQUENCE</scope>
    <source>
        <strain evidence="1">STM</strain>
    </source>
</reference>
<evidence type="ECO:0000313" key="1">
    <source>
        <dbReference type="EMBL" id="KAA6313449.1"/>
    </source>
</evidence>
<feature type="non-terminal residue" evidence="1">
    <location>
        <position position="1"/>
    </location>
</feature>